<dbReference type="EMBL" id="BOPG01000076">
    <property type="protein sequence ID" value="GIJ62172.1"/>
    <property type="molecule type" value="Genomic_DNA"/>
</dbReference>
<evidence type="ECO:0000313" key="1">
    <source>
        <dbReference type="EMBL" id="GIJ62172.1"/>
    </source>
</evidence>
<sequence length="93" mass="10694">MTRFRLIPAWQLVTFPAVPVYWRATHRRGAALEPARIIHGPRRRADRLVHPDREAFTLRGGIPQAVRDEVVQRLLVRSGRQLAGCPSPPRSRR</sequence>
<accession>A0A8J4E7W0</accession>
<organism evidence="1 2">
    <name type="scientific">Virgisporangium aurantiacum</name>
    <dbReference type="NCBI Taxonomy" id="175570"/>
    <lineage>
        <taxon>Bacteria</taxon>
        <taxon>Bacillati</taxon>
        <taxon>Actinomycetota</taxon>
        <taxon>Actinomycetes</taxon>
        <taxon>Micromonosporales</taxon>
        <taxon>Micromonosporaceae</taxon>
        <taxon>Virgisporangium</taxon>
    </lineage>
</organism>
<name>A0A8J4E7W0_9ACTN</name>
<reference evidence="1" key="1">
    <citation type="submission" date="2021-01" db="EMBL/GenBank/DDBJ databases">
        <title>Whole genome shotgun sequence of Virgisporangium aurantiacum NBRC 16421.</title>
        <authorList>
            <person name="Komaki H."/>
            <person name="Tamura T."/>
        </authorList>
    </citation>
    <scope>NUCLEOTIDE SEQUENCE</scope>
    <source>
        <strain evidence="1">NBRC 16421</strain>
    </source>
</reference>
<gene>
    <name evidence="1" type="ORF">Vau01_096880</name>
</gene>
<dbReference type="AlphaFoldDB" id="A0A8J4E7W0"/>
<dbReference type="Proteomes" id="UP000612585">
    <property type="component" value="Unassembled WGS sequence"/>
</dbReference>
<comment type="caution">
    <text evidence="1">The sequence shown here is derived from an EMBL/GenBank/DDBJ whole genome shotgun (WGS) entry which is preliminary data.</text>
</comment>
<keyword evidence="2" id="KW-1185">Reference proteome</keyword>
<evidence type="ECO:0000313" key="2">
    <source>
        <dbReference type="Proteomes" id="UP000612585"/>
    </source>
</evidence>
<protein>
    <submittedName>
        <fullName evidence="1">Uncharacterized protein</fullName>
    </submittedName>
</protein>
<proteinExistence type="predicted"/>